<organism evidence="1 2">
    <name type="scientific">Streptomyces siamensis</name>
    <dbReference type="NCBI Taxonomy" id="1274986"/>
    <lineage>
        <taxon>Bacteria</taxon>
        <taxon>Bacillati</taxon>
        <taxon>Actinomycetota</taxon>
        <taxon>Actinomycetes</taxon>
        <taxon>Kitasatosporales</taxon>
        <taxon>Streptomycetaceae</taxon>
        <taxon>Streptomyces</taxon>
    </lineage>
</organism>
<proteinExistence type="predicted"/>
<evidence type="ECO:0000313" key="1">
    <source>
        <dbReference type="EMBL" id="GAA5023243.1"/>
    </source>
</evidence>
<protein>
    <submittedName>
        <fullName evidence="1">Uncharacterized protein</fullName>
    </submittedName>
</protein>
<gene>
    <name evidence="1" type="ORF">GCM10023335_55850</name>
</gene>
<accession>A0ABP9J7K8</accession>
<name>A0ABP9J7K8_9ACTN</name>
<dbReference type="Proteomes" id="UP001501759">
    <property type="component" value="Unassembled WGS sequence"/>
</dbReference>
<sequence length="200" mass="21121">MGDMGPRAVAGAVGTACTVLEDDTTPTGYVRDVVERVTASMPVARAAGQVEPQQILAEHIGHTVELPLDRSCVLAEKVAADPAAVVGLRHRLADDSARLVVSRRLDATVPALLDHTCRGDGRVICRGRGVPVVDEEPIRVHRLITEGRRPMPDGADRAPSTVPRADLALAADCEVCKGWGTVVTDDGQHELCPACQTGGR</sequence>
<reference evidence="2" key="1">
    <citation type="journal article" date="2019" name="Int. J. Syst. Evol. Microbiol.">
        <title>The Global Catalogue of Microorganisms (GCM) 10K type strain sequencing project: providing services to taxonomists for standard genome sequencing and annotation.</title>
        <authorList>
            <consortium name="The Broad Institute Genomics Platform"/>
            <consortium name="The Broad Institute Genome Sequencing Center for Infectious Disease"/>
            <person name="Wu L."/>
            <person name="Ma J."/>
        </authorList>
    </citation>
    <scope>NUCLEOTIDE SEQUENCE [LARGE SCALE GENOMIC DNA]</scope>
    <source>
        <strain evidence="2">JCM 18409</strain>
    </source>
</reference>
<dbReference type="EMBL" id="BAABKB010000023">
    <property type="protein sequence ID" value="GAA5023243.1"/>
    <property type="molecule type" value="Genomic_DNA"/>
</dbReference>
<keyword evidence="2" id="KW-1185">Reference proteome</keyword>
<comment type="caution">
    <text evidence="1">The sequence shown here is derived from an EMBL/GenBank/DDBJ whole genome shotgun (WGS) entry which is preliminary data.</text>
</comment>
<evidence type="ECO:0000313" key="2">
    <source>
        <dbReference type="Proteomes" id="UP001501759"/>
    </source>
</evidence>